<evidence type="ECO:0000256" key="1">
    <source>
        <dbReference type="SAM" id="MobiDB-lite"/>
    </source>
</evidence>
<gene>
    <name evidence="3" type="ORF">SAPIO_CDS1078</name>
</gene>
<feature type="transmembrane region" description="Helical" evidence="2">
    <location>
        <begin position="85"/>
        <end position="104"/>
    </location>
</feature>
<dbReference type="EMBL" id="JOWA01000044">
    <property type="protein sequence ID" value="KEZ46194.1"/>
    <property type="molecule type" value="Genomic_DNA"/>
</dbReference>
<keyword evidence="2" id="KW-0812">Transmembrane</keyword>
<evidence type="ECO:0000256" key="2">
    <source>
        <dbReference type="SAM" id="Phobius"/>
    </source>
</evidence>
<proteinExistence type="predicted"/>
<reference evidence="3 4" key="1">
    <citation type="journal article" date="2014" name="Genome Announc.">
        <title>Draft genome sequence of the pathogenic fungus Scedosporium apiospermum.</title>
        <authorList>
            <person name="Vandeputte P."/>
            <person name="Ghamrawi S."/>
            <person name="Rechenmann M."/>
            <person name="Iltis A."/>
            <person name="Giraud S."/>
            <person name="Fleury M."/>
            <person name="Thornton C."/>
            <person name="Delhaes L."/>
            <person name="Meyer W."/>
            <person name="Papon N."/>
            <person name="Bouchara J.P."/>
        </authorList>
    </citation>
    <scope>NUCLEOTIDE SEQUENCE [LARGE SCALE GENOMIC DNA]</scope>
    <source>
        <strain evidence="3 4">IHEM 14462</strain>
    </source>
</reference>
<dbReference type="AlphaFoldDB" id="A0A084GFT2"/>
<evidence type="ECO:0000313" key="3">
    <source>
        <dbReference type="EMBL" id="KEZ46194.1"/>
    </source>
</evidence>
<feature type="region of interest" description="Disordered" evidence="1">
    <location>
        <begin position="679"/>
        <end position="753"/>
    </location>
</feature>
<keyword evidence="4" id="KW-1185">Reference proteome</keyword>
<protein>
    <submittedName>
        <fullName evidence="3">Uncharacterized protein</fullName>
    </submittedName>
</protein>
<sequence>MSGNEPTVYHGLWHDYDLPFPLSLTLTVSTQAGNYLTAALSVLVALAGIAFYGTVAYILHQNFATRGNKDVLDHQLQVLFRSNSAAAFLWGFFIACSILTANVASDGNGHVFVRAVPRGCGDVAFGPPDVSVEELGNPERAMTKKARERYLFSNLKWARAYSEAHYDIGGLARASMPPISISRKTTLPFESKEVGCPWKGHTKCLGYNNTEGPAFSMDTGFLDSHSDLGINSPPTDRVQIRKTSTCGVIDTSAYDRMLTVDNQTVYGISILAEDQDIANLPTGPEGYRRTVAWHQKGRATSLIVASSYFSYAISSSYPEQREQLNQKPLVATFQNTDHDLAFWTIATNVIFREEVLDPLFYANLTLGSSTDETAATGGSGYLTNRPFNTIACKDAYDVCNRNNGRCTGASGILQLKPKQSGLGMNKHQLATTQRLIHNMMTGGHLFQNGAHVAWGLLVQDYASGIGSAPADNQWQLEAKTWFATALSNFQLTITDWASKPWLDPSEKELGRYINTTDFDTQYRMQDLLPEFEDLCRNTVVRTTASVQNFNVLITLLVLAFVLLITGVNLSLPSIVTHIRARRLRGGFLDSKAGERETARDADNKYQLLRMALESSRIGGWERGSFGIPVTRQGADIIAPVRDPVRKLVRYPTFPMSGFKEEDGSDTDTFYMKEGVIASPSMTASPDGLRSPPWQEDKVGPLRSAISAVSKPEAGREVSRGSRNTSGSSTPIVRRLNRAETWASTTRTLREDET</sequence>
<organism evidence="3 4">
    <name type="scientific">Pseudallescheria apiosperma</name>
    <name type="common">Scedosporium apiospermum</name>
    <dbReference type="NCBI Taxonomy" id="563466"/>
    <lineage>
        <taxon>Eukaryota</taxon>
        <taxon>Fungi</taxon>
        <taxon>Dikarya</taxon>
        <taxon>Ascomycota</taxon>
        <taxon>Pezizomycotina</taxon>
        <taxon>Sordariomycetes</taxon>
        <taxon>Hypocreomycetidae</taxon>
        <taxon>Microascales</taxon>
        <taxon>Microascaceae</taxon>
        <taxon>Scedosporium</taxon>
    </lineage>
</organism>
<dbReference type="Proteomes" id="UP000028545">
    <property type="component" value="Unassembled WGS sequence"/>
</dbReference>
<accession>A0A084GFT2</accession>
<evidence type="ECO:0000313" key="4">
    <source>
        <dbReference type="Proteomes" id="UP000028545"/>
    </source>
</evidence>
<feature type="transmembrane region" description="Helical" evidence="2">
    <location>
        <begin position="551"/>
        <end position="575"/>
    </location>
</feature>
<dbReference type="HOGENOM" id="CLU_014247_0_0_1"/>
<keyword evidence="2" id="KW-0472">Membrane</keyword>
<feature type="transmembrane region" description="Helical" evidence="2">
    <location>
        <begin position="35"/>
        <end position="59"/>
    </location>
</feature>
<dbReference type="GeneID" id="27720010"/>
<keyword evidence="2" id="KW-1133">Transmembrane helix</keyword>
<name>A0A084GFT2_PSEDA</name>
<dbReference type="KEGG" id="sapo:SAPIO_CDS1078"/>
<dbReference type="VEuPathDB" id="FungiDB:SAPIO_CDS1078"/>
<dbReference type="RefSeq" id="XP_016645993.1">
    <property type="nucleotide sequence ID" value="XM_016784321.1"/>
</dbReference>
<feature type="compositionally biased region" description="Low complexity" evidence="1">
    <location>
        <begin position="720"/>
        <end position="729"/>
    </location>
</feature>
<dbReference type="OMA" id="SIVTHIR"/>
<comment type="caution">
    <text evidence="3">The sequence shown here is derived from an EMBL/GenBank/DDBJ whole genome shotgun (WGS) entry which is preliminary data.</text>
</comment>
<dbReference type="OrthoDB" id="3540210at2759"/>